<gene>
    <name evidence="1" type="ORF">SOCE26_091670</name>
</gene>
<protein>
    <recommendedName>
        <fullName evidence="3">ABC transporter substrate-binding protein</fullName>
    </recommendedName>
</protein>
<evidence type="ECO:0008006" key="3">
    <source>
        <dbReference type="Google" id="ProtNLM"/>
    </source>
</evidence>
<sequence>MHRPANAPTILVVMPASEHVEGVWKGLRNELSGDFEVFEQRIDEESAPELLAEDIRAIKPASVILMDNATVRLYRAYQNAQPAGTQFPPAIITMTSFLEDSYHMVRNATGITYEIPGVTQFVKLRSIINRPVLRVGVVYRAPFAGFMARQKKLAEVEQIEIVGQEVGRDPRRTEVATALESLVDNEKIDALWVLNDNILLKPRWLASIWLPKAGKKCRIPVIVGVESLLTRIQLGTFAMVPDHAALAVQTADMVFDLADHGWQIRRPGIQLPLSINTIVALERARKQFGLEESALRSIDQTVE</sequence>
<organism evidence="1 2">
    <name type="scientific">Sorangium cellulosum</name>
    <name type="common">Polyangium cellulosum</name>
    <dbReference type="NCBI Taxonomy" id="56"/>
    <lineage>
        <taxon>Bacteria</taxon>
        <taxon>Pseudomonadati</taxon>
        <taxon>Myxococcota</taxon>
        <taxon>Polyangia</taxon>
        <taxon>Polyangiales</taxon>
        <taxon>Polyangiaceae</taxon>
        <taxon>Sorangium</taxon>
    </lineage>
</organism>
<dbReference type="Gene3D" id="3.40.50.2300">
    <property type="match status" value="1"/>
</dbReference>
<evidence type="ECO:0000313" key="1">
    <source>
        <dbReference type="EMBL" id="AUX47645.1"/>
    </source>
</evidence>
<dbReference type="Proteomes" id="UP000238348">
    <property type="component" value="Chromosome"/>
</dbReference>
<evidence type="ECO:0000313" key="2">
    <source>
        <dbReference type="Proteomes" id="UP000238348"/>
    </source>
</evidence>
<proteinExistence type="predicted"/>
<accession>A0A2L0F7T8</accession>
<dbReference type="AlphaFoldDB" id="A0A2L0F7T8"/>
<name>A0A2L0F7T8_SORCE</name>
<reference evidence="1 2" key="1">
    <citation type="submission" date="2015-09" db="EMBL/GenBank/DDBJ databases">
        <title>Sorangium comparison.</title>
        <authorList>
            <person name="Zaburannyi N."/>
            <person name="Bunk B."/>
            <person name="Overmann J."/>
            <person name="Mueller R."/>
        </authorList>
    </citation>
    <scope>NUCLEOTIDE SEQUENCE [LARGE SCALE GENOMIC DNA]</scope>
    <source>
        <strain evidence="1 2">So ce26</strain>
    </source>
</reference>
<dbReference type="EMBL" id="CP012673">
    <property type="protein sequence ID" value="AUX47645.1"/>
    <property type="molecule type" value="Genomic_DNA"/>
</dbReference>